<feature type="compositionally biased region" description="Acidic residues" evidence="1">
    <location>
        <begin position="50"/>
        <end position="76"/>
    </location>
</feature>
<dbReference type="AlphaFoldDB" id="A0A8H7CN09"/>
<dbReference type="OrthoDB" id="10583638at2759"/>
<evidence type="ECO:0000313" key="2">
    <source>
        <dbReference type="EMBL" id="KAF7343764.1"/>
    </source>
</evidence>
<accession>A0A8H7CN09</accession>
<name>A0A8H7CN09_9AGAR</name>
<dbReference type="EMBL" id="JACAZH010000022">
    <property type="protein sequence ID" value="KAF7343764.1"/>
    <property type="molecule type" value="Genomic_DNA"/>
</dbReference>
<evidence type="ECO:0000256" key="1">
    <source>
        <dbReference type="SAM" id="MobiDB-lite"/>
    </source>
</evidence>
<evidence type="ECO:0000313" key="3">
    <source>
        <dbReference type="Proteomes" id="UP000623467"/>
    </source>
</evidence>
<feature type="region of interest" description="Disordered" evidence="1">
    <location>
        <begin position="28"/>
        <end position="109"/>
    </location>
</feature>
<dbReference type="Proteomes" id="UP000623467">
    <property type="component" value="Unassembled WGS sequence"/>
</dbReference>
<reference evidence="2" key="1">
    <citation type="submission" date="2020-05" db="EMBL/GenBank/DDBJ databases">
        <title>Mycena genomes resolve the evolution of fungal bioluminescence.</title>
        <authorList>
            <person name="Tsai I.J."/>
        </authorList>
    </citation>
    <scope>NUCLEOTIDE SEQUENCE</scope>
    <source>
        <strain evidence="2">160909Yilan</strain>
    </source>
</reference>
<organism evidence="2 3">
    <name type="scientific">Mycena sanguinolenta</name>
    <dbReference type="NCBI Taxonomy" id="230812"/>
    <lineage>
        <taxon>Eukaryota</taxon>
        <taxon>Fungi</taxon>
        <taxon>Dikarya</taxon>
        <taxon>Basidiomycota</taxon>
        <taxon>Agaricomycotina</taxon>
        <taxon>Agaricomycetes</taxon>
        <taxon>Agaricomycetidae</taxon>
        <taxon>Agaricales</taxon>
        <taxon>Marasmiineae</taxon>
        <taxon>Mycenaceae</taxon>
        <taxon>Mycena</taxon>
    </lineage>
</organism>
<comment type="caution">
    <text evidence="2">The sequence shown here is derived from an EMBL/GenBank/DDBJ whole genome shotgun (WGS) entry which is preliminary data.</text>
</comment>
<proteinExistence type="predicted"/>
<gene>
    <name evidence="2" type="ORF">MSAN_01957100</name>
</gene>
<sequence>MKRWERWWQGCTHVGVRLEDCTGALLAELPMDPVESDSDSGESDGKEEGSEVEGELVDGETDEEESDEDEYDDDDVPPSPTHRPHASRSRREDREWRTSVPAQGGPQLDELRQLLAECRAMDAGRDDNYLFRNPGAMPILGVAEASGA</sequence>
<keyword evidence="3" id="KW-1185">Reference proteome</keyword>
<protein>
    <submittedName>
        <fullName evidence="2">NTF2 domain-containing protein</fullName>
    </submittedName>
</protein>